<name>A0ABT7U9G8_9FIRM</name>
<comment type="caution">
    <text evidence="2">The sequence shown here is derived from an EMBL/GenBank/DDBJ whole genome shotgun (WGS) entry which is preliminary data.</text>
</comment>
<feature type="region of interest" description="Disordered" evidence="1">
    <location>
        <begin position="1"/>
        <end position="104"/>
    </location>
</feature>
<feature type="compositionally biased region" description="Basic and acidic residues" evidence="1">
    <location>
        <begin position="16"/>
        <end position="29"/>
    </location>
</feature>
<protein>
    <submittedName>
        <fullName evidence="2">Uncharacterized protein</fullName>
    </submittedName>
</protein>
<evidence type="ECO:0000313" key="2">
    <source>
        <dbReference type="EMBL" id="MDM8156249.1"/>
    </source>
</evidence>
<gene>
    <name evidence="2" type="ORF">QUV96_01200</name>
</gene>
<reference evidence="2" key="1">
    <citation type="submission" date="2023-06" db="EMBL/GenBank/DDBJ databases">
        <title>Identification and characterization of horizontal gene transfer across gut microbiota members of farm animals based on homology search.</title>
        <authorList>
            <person name="Schwarzerova J."/>
            <person name="Nykrynova M."/>
            <person name="Jureckova K."/>
            <person name="Cejkova D."/>
            <person name="Rychlik I."/>
        </authorList>
    </citation>
    <scope>NUCLEOTIDE SEQUENCE</scope>
    <source>
        <strain evidence="2">ET39</strain>
    </source>
</reference>
<keyword evidence="3" id="KW-1185">Reference proteome</keyword>
<accession>A0ABT7U9G8</accession>
<evidence type="ECO:0000313" key="3">
    <source>
        <dbReference type="Proteomes" id="UP001529340"/>
    </source>
</evidence>
<sequence>MAALLVDETDTAAGPEEEHTDTASEDDAKANASSAERTPSTQPSTANDAGSQSGTPGNQTPDTPSSAGGSSSSSGGQRDPVSVDSDAYYDRNGNLINPLDNNGSPGSVEILFPGESVWLRESTSGSPNDARFFYTKEEADAVAQKELMEHLLETGGTGGYIITHLYSTAHAAVMYQIIWK</sequence>
<dbReference type="Proteomes" id="UP001529340">
    <property type="component" value="Unassembled WGS sequence"/>
</dbReference>
<dbReference type="RefSeq" id="WP_289606718.1">
    <property type="nucleotide sequence ID" value="NZ_JAUDCG010000003.1"/>
</dbReference>
<dbReference type="EMBL" id="JAUDCG010000003">
    <property type="protein sequence ID" value="MDM8156249.1"/>
    <property type="molecule type" value="Genomic_DNA"/>
</dbReference>
<organism evidence="2 3">
    <name type="scientific">Amedibacillus dolichus</name>
    <dbReference type="NCBI Taxonomy" id="31971"/>
    <lineage>
        <taxon>Bacteria</taxon>
        <taxon>Bacillati</taxon>
        <taxon>Bacillota</taxon>
        <taxon>Erysipelotrichia</taxon>
        <taxon>Erysipelotrichales</taxon>
        <taxon>Erysipelotrichaceae</taxon>
        <taxon>Amedibacillus</taxon>
    </lineage>
</organism>
<reference evidence="2" key="2">
    <citation type="submission" date="2023-06" db="EMBL/GenBank/DDBJ databases">
        <authorList>
            <person name="Zeman M."/>
            <person name="Kubasova T."/>
            <person name="Jahodarova E."/>
            <person name="Nykrynova M."/>
            <person name="Rychlik I."/>
        </authorList>
    </citation>
    <scope>NUCLEOTIDE SEQUENCE</scope>
    <source>
        <strain evidence="2">ET39</strain>
    </source>
</reference>
<evidence type="ECO:0000256" key="1">
    <source>
        <dbReference type="SAM" id="MobiDB-lite"/>
    </source>
</evidence>
<proteinExistence type="predicted"/>
<feature type="compositionally biased region" description="Polar residues" evidence="1">
    <location>
        <begin position="31"/>
        <end position="64"/>
    </location>
</feature>
<feature type="compositionally biased region" description="Low complexity" evidence="1">
    <location>
        <begin position="65"/>
        <end position="76"/>
    </location>
</feature>